<keyword evidence="7" id="KW-0406">Ion transport</keyword>
<accession>A0A075JJC0</accession>
<evidence type="ECO:0000256" key="9">
    <source>
        <dbReference type="ARBA" id="ARBA00066388"/>
    </source>
</evidence>
<name>A0A075JJC0_9MICO</name>
<dbReference type="GO" id="GO:0015408">
    <property type="term" value="F:ABC-type ferric iron transporter activity"/>
    <property type="evidence" value="ECO:0007669"/>
    <property type="project" value="InterPro"/>
</dbReference>
<gene>
    <name evidence="12" type="ORF">HX89_02765</name>
</gene>
<evidence type="ECO:0000256" key="6">
    <source>
        <dbReference type="ARBA" id="ARBA00023004"/>
    </source>
</evidence>
<feature type="domain" description="ABC transporter" evidence="11">
    <location>
        <begin position="22"/>
        <end position="252"/>
    </location>
</feature>
<dbReference type="GO" id="GO:0016887">
    <property type="term" value="F:ATP hydrolysis activity"/>
    <property type="evidence" value="ECO:0007669"/>
    <property type="project" value="InterPro"/>
</dbReference>
<dbReference type="GeneID" id="41840144"/>
<dbReference type="InterPro" id="IPR017871">
    <property type="entry name" value="ABC_transporter-like_CS"/>
</dbReference>
<evidence type="ECO:0000256" key="5">
    <source>
        <dbReference type="ARBA" id="ARBA00022840"/>
    </source>
</evidence>
<evidence type="ECO:0000259" key="11">
    <source>
        <dbReference type="PROSITE" id="PS50893"/>
    </source>
</evidence>
<dbReference type="PROSITE" id="PS00211">
    <property type="entry name" value="ABC_TRANSPORTER_1"/>
    <property type="match status" value="1"/>
</dbReference>
<dbReference type="RefSeq" id="WP_038566829.1">
    <property type="nucleotide sequence ID" value="NZ_CP008889.1"/>
</dbReference>
<dbReference type="GO" id="GO:0016020">
    <property type="term" value="C:membrane"/>
    <property type="evidence" value="ECO:0007669"/>
    <property type="project" value="InterPro"/>
</dbReference>
<sequence length="387" mass="40079">MTSGGERADGERAAEAARGLVVSGARVTFAGQESPALDDVDVTVDAGRVLAVLGPSGCGKSTLLRAVAGLQRLDAGRVSFDGDDVTRVPTHKRDFALMFQDGQLFGHLDVAANVAYGLARRGVGRAEQAARVGQLLDLVGLPGYEKRSPATLSGGQQQRVALARALAVRPRLLLLDEPLSALDRGLRERLSTDLRAILTAESATALFVTHDHGEALTVADDIAVMRDGRIVQHGAAREVWAAPSDEDTADFLGFTTTLDPDEAAAVGLAPGRWKLRQSALRVVATGTASGSSSGDGVAMRDAGATHGSSWGEAAGARDARAPRALAASIVHSAVADELTRVSVRLDALPTLELAAVAYPGDVEPAALEPGARVGVVLDASQGVQFTH</sequence>
<evidence type="ECO:0000256" key="1">
    <source>
        <dbReference type="ARBA" id="ARBA00022448"/>
    </source>
</evidence>
<dbReference type="InterPro" id="IPR003593">
    <property type="entry name" value="AAA+_ATPase"/>
</dbReference>
<dbReference type="SUPFAM" id="SSF52540">
    <property type="entry name" value="P-loop containing nucleoside triphosphate hydrolases"/>
    <property type="match status" value="1"/>
</dbReference>
<dbReference type="KEGG" id="dni:HX89_02765"/>
<dbReference type="InterPro" id="IPR027417">
    <property type="entry name" value="P-loop_NTPase"/>
</dbReference>
<proteinExistence type="predicted"/>
<dbReference type="Proteomes" id="UP000027986">
    <property type="component" value="Chromosome"/>
</dbReference>
<dbReference type="eggNOG" id="COG3842">
    <property type="taxonomic scope" value="Bacteria"/>
</dbReference>
<dbReference type="EC" id="7.6.2.9" evidence="9"/>
<keyword evidence="1" id="KW-0813">Transport</keyword>
<keyword evidence="4" id="KW-0547">Nucleotide-binding</keyword>
<keyword evidence="13" id="KW-1185">Reference proteome</keyword>
<organism evidence="12 13">
    <name type="scientific">Dermacoccus nishinomiyaensis</name>
    <dbReference type="NCBI Taxonomy" id="1274"/>
    <lineage>
        <taxon>Bacteria</taxon>
        <taxon>Bacillati</taxon>
        <taxon>Actinomycetota</taxon>
        <taxon>Actinomycetes</taxon>
        <taxon>Micrococcales</taxon>
        <taxon>Dermacoccaceae</taxon>
        <taxon>Dermacoccus</taxon>
    </lineage>
</organism>
<evidence type="ECO:0000256" key="8">
    <source>
        <dbReference type="ARBA" id="ARBA00023136"/>
    </source>
</evidence>
<dbReference type="Pfam" id="PF00005">
    <property type="entry name" value="ABC_tran"/>
    <property type="match status" value="1"/>
</dbReference>
<dbReference type="HOGENOM" id="CLU_000604_1_1_11"/>
<dbReference type="Gene3D" id="3.40.50.300">
    <property type="entry name" value="P-loop containing nucleotide triphosphate hydrolases"/>
    <property type="match status" value="1"/>
</dbReference>
<keyword evidence="2" id="KW-1003">Cell membrane</keyword>
<keyword evidence="6" id="KW-0408">Iron</keyword>
<feature type="region of interest" description="Disordered" evidence="10">
    <location>
        <begin position="286"/>
        <end position="315"/>
    </location>
</feature>
<dbReference type="GO" id="GO:0005524">
    <property type="term" value="F:ATP binding"/>
    <property type="evidence" value="ECO:0007669"/>
    <property type="project" value="UniProtKB-KW"/>
</dbReference>
<keyword evidence="5" id="KW-0067">ATP-binding</keyword>
<dbReference type="EMBL" id="CP008889">
    <property type="protein sequence ID" value="AIF40058.1"/>
    <property type="molecule type" value="Genomic_DNA"/>
</dbReference>
<evidence type="ECO:0000256" key="4">
    <source>
        <dbReference type="ARBA" id="ARBA00022741"/>
    </source>
</evidence>
<keyword evidence="3" id="KW-0410">Iron transport</keyword>
<dbReference type="PROSITE" id="PS50893">
    <property type="entry name" value="ABC_TRANSPORTER_2"/>
    <property type="match status" value="1"/>
</dbReference>
<dbReference type="GO" id="GO:0015418">
    <property type="term" value="F:ABC-type quaternary ammonium compound transporting activity"/>
    <property type="evidence" value="ECO:0007669"/>
    <property type="project" value="UniProtKB-EC"/>
</dbReference>
<dbReference type="InterPro" id="IPR003439">
    <property type="entry name" value="ABC_transporter-like_ATP-bd"/>
</dbReference>
<protein>
    <recommendedName>
        <fullName evidence="9">ABC-type quaternary amine transporter</fullName>
        <ecNumber evidence="9">7.6.2.9</ecNumber>
    </recommendedName>
</protein>
<keyword evidence="8" id="KW-0472">Membrane</keyword>
<evidence type="ECO:0000256" key="2">
    <source>
        <dbReference type="ARBA" id="ARBA00022475"/>
    </source>
</evidence>
<dbReference type="PANTHER" id="PTHR42781:SF4">
    <property type="entry name" value="SPERMIDINE_PUTRESCINE IMPORT ATP-BINDING PROTEIN POTA"/>
    <property type="match status" value="1"/>
</dbReference>
<feature type="compositionally biased region" description="Low complexity" evidence="10">
    <location>
        <begin position="286"/>
        <end position="297"/>
    </location>
</feature>
<dbReference type="FunFam" id="3.40.50.300:FF:000425">
    <property type="entry name" value="Probable ABC transporter, ATP-binding subunit"/>
    <property type="match status" value="1"/>
</dbReference>
<evidence type="ECO:0000256" key="3">
    <source>
        <dbReference type="ARBA" id="ARBA00022496"/>
    </source>
</evidence>
<evidence type="ECO:0000256" key="7">
    <source>
        <dbReference type="ARBA" id="ARBA00023065"/>
    </source>
</evidence>
<dbReference type="InterPro" id="IPR015853">
    <property type="entry name" value="ABC_transpr_FbpC"/>
</dbReference>
<dbReference type="SMART" id="SM00382">
    <property type="entry name" value="AAA"/>
    <property type="match status" value="1"/>
</dbReference>
<dbReference type="AlphaFoldDB" id="A0A075JJC0"/>
<evidence type="ECO:0000256" key="10">
    <source>
        <dbReference type="SAM" id="MobiDB-lite"/>
    </source>
</evidence>
<evidence type="ECO:0000313" key="12">
    <source>
        <dbReference type="EMBL" id="AIF40058.1"/>
    </source>
</evidence>
<dbReference type="InterPro" id="IPR050093">
    <property type="entry name" value="ABC_SmlMolc_Importer"/>
</dbReference>
<dbReference type="PANTHER" id="PTHR42781">
    <property type="entry name" value="SPERMIDINE/PUTRESCINE IMPORT ATP-BINDING PROTEIN POTA"/>
    <property type="match status" value="1"/>
</dbReference>
<dbReference type="CDD" id="cd03259">
    <property type="entry name" value="ABC_Carb_Solutes_like"/>
    <property type="match status" value="1"/>
</dbReference>
<reference evidence="12 13" key="1">
    <citation type="submission" date="2014-07" db="EMBL/GenBank/DDBJ databases">
        <title>Genome Sequencing of Dermacoccus nishinomiyaensis.</title>
        <authorList>
            <person name="Hong K.W."/>
            <person name="Chan K.G."/>
        </authorList>
    </citation>
    <scope>NUCLEOTIDE SEQUENCE [LARGE SCALE GENOMIC DNA]</scope>
    <source>
        <strain evidence="12 13">M25</strain>
    </source>
</reference>
<evidence type="ECO:0000313" key="13">
    <source>
        <dbReference type="Proteomes" id="UP000027986"/>
    </source>
</evidence>